<dbReference type="Proteomes" id="UP000318478">
    <property type="component" value="Unassembled WGS sequence"/>
</dbReference>
<evidence type="ECO:0008006" key="3">
    <source>
        <dbReference type="Google" id="ProtNLM"/>
    </source>
</evidence>
<comment type="caution">
    <text evidence="1">The sequence shown here is derived from an EMBL/GenBank/DDBJ whole genome shotgun (WGS) entry which is preliminary data.</text>
</comment>
<organism evidence="1 2">
    <name type="scientific">Posidoniimonas polymericola</name>
    <dbReference type="NCBI Taxonomy" id="2528002"/>
    <lineage>
        <taxon>Bacteria</taxon>
        <taxon>Pseudomonadati</taxon>
        <taxon>Planctomycetota</taxon>
        <taxon>Planctomycetia</taxon>
        <taxon>Pirellulales</taxon>
        <taxon>Lacipirellulaceae</taxon>
        <taxon>Posidoniimonas</taxon>
    </lineage>
</organism>
<dbReference type="AlphaFoldDB" id="A0A5C5YTF0"/>
<dbReference type="EMBL" id="SJPO01000002">
    <property type="protein sequence ID" value="TWT78228.1"/>
    <property type="molecule type" value="Genomic_DNA"/>
</dbReference>
<keyword evidence="2" id="KW-1185">Reference proteome</keyword>
<protein>
    <recommendedName>
        <fullName evidence="3">Carboxypeptidase regulatory-like domain-containing protein</fullName>
    </recommendedName>
</protein>
<evidence type="ECO:0000313" key="2">
    <source>
        <dbReference type="Proteomes" id="UP000318478"/>
    </source>
</evidence>
<evidence type="ECO:0000313" key="1">
    <source>
        <dbReference type="EMBL" id="TWT78228.1"/>
    </source>
</evidence>
<proteinExistence type="predicted"/>
<name>A0A5C5YTF0_9BACT</name>
<gene>
    <name evidence="1" type="ORF">Pla123a_10180</name>
</gene>
<accession>A0A5C5YTF0</accession>
<reference evidence="1 2" key="1">
    <citation type="submission" date="2019-02" db="EMBL/GenBank/DDBJ databases">
        <title>Deep-cultivation of Planctomycetes and their phenomic and genomic characterization uncovers novel biology.</title>
        <authorList>
            <person name="Wiegand S."/>
            <person name="Jogler M."/>
            <person name="Boedeker C."/>
            <person name="Pinto D."/>
            <person name="Vollmers J."/>
            <person name="Rivas-Marin E."/>
            <person name="Kohn T."/>
            <person name="Peeters S.H."/>
            <person name="Heuer A."/>
            <person name="Rast P."/>
            <person name="Oberbeckmann S."/>
            <person name="Bunk B."/>
            <person name="Jeske O."/>
            <person name="Meyerdierks A."/>
            <person name="Storesund J.E."/>
            <person name="Kallscheuer N."/>
            <person name="Luecker S."/>
            <person name="Lage O.M."/>
            <person name="Pohl T."/>
            <person name="Merkel B.J."/>
            <person name="Hornburger P."/>
            <person name="Mueller R.-W."/>
            <person name="Bruemmer F."/>
            <person name="Labrenz M."/>
            <person name="Spormann A.M."/>
            <person name="Op Den Camp H."/>
            <person name="Overmann J."/>
            <person name="Amann R."/>
            <person name="Jetten M.S.M."/>
            <person name="Mascher T."/>
            <person name="Medema M.H."/>
            <person name="Devos D.P."/>
            <person name="Kaster A.-K."/>
            <person name="Ovreas L."/>
            <person name="Rohde M."/>
            <person name="Galperin M.Y."/>
            <person name="Jogler C."/>
        </authorList>
    </citation>
    <scope>NUCLEOTIDE SEQUENCE [LARGE SCALE GENOMIC DNA]</scope>
    <source>
        <strain evidence="1 2">Pla123a</strain>
    </source>
</reference>
<sequence length="149" mass="16200">MGHVLPLANLTTACVSIACLLPFLVGCQKQRGPDYSVLKMSQVTGTVTLDGQPVSGARVEFVEAEKQPPRVCAGETDESGEYTIFRDRNVPGCLPGEMLVKITGESGVDDDSSGGDPLRIPAKYNRKTELRRTVEQNSRHTFDFALESK</sequence>